<evidence type="ECO:0000313" key="4">
    <source>
        <dbReference type="Proteomes" id="UP000550401"/>
    </source>
</evidence>
<dbReference type="AlphaFoldDB" id="A0A839EVR9"/>
<evidence type="ECO:0000313" key="3">
    <source>
        <dbReference type="EMBL" id="MBA8886496.1"/>
    </source>
</evidence>
<comment type="caution">
    <text evidence="3">The sequence shown here is derived from an EMBL/GenBank/DDBJ whole genome shotgun (WGS) entry which is preliminary data.</text>
</comment>
<feature type="chain" id="PRO_5032912818" description="DUF4399 domain-containing protein" evidence="1">
    <location>
        <begin position="22"/>
        <end position="150"/>
    </location>
</feature>
<organism evidence="3 4">
    <name type="scientific">Dokdonella fugitiva</name>
    <dbReference type="NCBI Taxonomy" id="328517"/>
    <lineage>
        <taxon>Bacteria</taxon>
        <taxon>Pseudomonadati</taxon>
        <taxon>Pseudomonadota</taxon>
        <taxon>Gammaproteobacteria</taxon>
        <taxon>Lysobacterales</taxon>
        <taxon>Rhodanobacteraceae</taxon>
        <taxon>Dokdonella</taxon>
    </lineage>
</organism>
<proteinExistence type="predicted"/>
<feature type="domain" description="DUF4399" evidence="2">
    <location>
        <begin position="59"/>
        <end position="150"/>
    </location>
</feature>
<gene>
    <name evidence="3" type="ORF">FHW12_000687</name>
</gene>
<reference evidence="3 4" key="1">
    <citation type="submission" date="2020-07" db="EMBL/GenBank/DDBJ databases">
        <title>Genomic Encyclopedia of Type Strains, Phase IV (KMG-V): Genome sequencing to study the core and pangenomes of soil and plant-associated prokaryotes.</title>
        <authorList>
            <person name="Whitman W."/>
        </authorList>
    </citation>
    <scope>NUCLEOTIDE SEQUENCE [LARGE SCALE GENOMIC DNA]</scope>
    <source>
        <strain evidence="3 4">RH2WT43</strain>
    </source>
</reference>
<dbReference type="Pfam" id="PF14347">
    <property type="entry name" value="DUF4399"/>
    <property type="match status" value="1"/>
</dbReference>
<evidence type="ECO:0000256" key="1">
    <source>
        <dbReference type="SAM" id="SignalP"/>
    </source>
</evidence>
<sequence length="150" mass="15731">MRTPALFCGAVLSLVAGFAQAADPAAPAAALAREKAPHAARVFFVEPKDGATVAPDVQVKFGVEGIAIAPAAEGKPGTGHHHLLVDGKELPPLDAPIPNDATHKHYGKGQTEDTIHLEPGTHTLQLDFADARHVQFDPPIVSPKITIHVK</sequence>
<dbReference type="InterPro" id="IPR025512">
    <property type="entry name" value="DUF4399"/>
</dbReference>
<accession>A0A839EVR9</accession>
<dbReference type="Proteomes" id="UP000550401">
    <property type="component" value="Unassembled WGS sequence"/>
</dbReference>
<evidence type="ECO:0000259" key="2">
    <source>
        <dbReference type="Pfam" id="PF14347"/>
    </source>
</evidence>
<keyword evidence="4" id="KW-1185">Reference proteome</keyword>
<keyword evidence="1" id="KW-0732">Signal</keyword>
<protein>
    <recommendedName>
        <fullName evidence="2">DUF4399 domain-containing protein</fullName>
    </recommendedName>
</protein>
<feature type="signal peptide" evidence="1">
    <location>
        <begin position="1"/>
        <end position="21"/>
    </location>
</feature>
<dbReference type="EMBL" id="JACGXL010000001">
    <property type="protein sequence ID" value="MBA8886496.1"/>
    <property type="molecule type" value="Genomic_DNA"/>
</dbReference>
<dbReference type="RefSeq" id="WP_182529573.1">
    <property type="nucleotide sequence ID" value="NZ_JACGXL010000001.1"/>
</dbReference>
<name>A0A839EVR9_9GAMM</name>